<evidence type="ECO:0000313" key="3">
    <source>
        <dbReference type="EMBL" id="SFE83118.1"/>
    </source>
</evidence>
<dbReference type="Proteomes" id="UP000199400">
    <property type="component" value="Unassembled WGS sequence"/>
</dbReference>
<name>A0A1I2DRJ7_9BACT</name>
<feature type="region of interest" description="Disordered" evidence="1">
    <location>
        <begin position="29"/>
        <end position="132"/>
    </location>
</feature>
<keyword evidence="2" id="KW-0732">Signal</keyword>
<keyword evidence="4" id="KW-1185">Reference proteome</keyword>
<feature type="compositionally biased region" description="Low complexity" evidence="1">
    <location>
        <begin position="62"/>
        <end position="75"/>
    </location>
</feature>
<evidence type="ECO:0000256" key="1">
    <source>
        <dbReference type="SAM" id="MobiDB-lite"/>
    </source>
</evidence>
<dbReference type="Gene3D" id="1.25.40.10">
    <property type="entry name" value="Tetratricopeptide repeat domain"/>
    <property type="match status" value="1"/>
</dbReference>
<dbReference type="EMBL" id="FOMX01000020">
    <property type="protein sequence ID" value="SFE83118.1"/>
    <property type="molecule type" value="Genomic_DNA"/>
</dbReference>
<proteinExistence type="predicted"/>
<feature type="chain" id="PRO_5011446970" evidence="2">
    <location>
        <begin position="32"/>
        <end position="458"/>
    </location>
</feature>
<dbReference type="InterPro" id="IPR011990">
    <property type="entry name" value="TPR-like_helical_dom_sf"/>
</dbReference>
<evidence type="ECO:0000313" key="4">
    <source>
        <dbReference type="Proteomes" id="UP000199400"/>
    </source>
</evidence>
<dbReference type="AlphaFoldDB" id="A0A1I2DRJ7"/>
<feature type="signal peptide" evidence="2">
    <location>
        <begin position="1"/>
        <end position="31"/>
    </location>
</feature>
<sequence length="458" mass="47558">MTAMTGSPRCKLASLTLAVLCACTSHAPARAKVGASANGPKREVTGPGEPAAAPVPEPAAPPIADGDPGRAGAPGPEQPHGDGEPAGPDPTAVDPEPKANLDAGEGLKIQLGKEGDLRVSDGHRSAPITTGGDVDALNKVTNLPEGQVKIRFETTCGEERELVFTRPALLARVANAAGLRAHRKKDYATAAAAFVRATKLDPDFDLAATNLACALALQGKTAEAIAALKPWIAREPVKMYAKILADDELAALREAPEIVALRAAKPGTAKLAGDVAIPAPEVFHAPERGLFAAVRQEQSWGSSDGTARLEVFDRTGKQAAELLLIDWADAEDGDCGGICVRTASRARIDGRVAVADRLLRDLGFVPLPGAEVGQTIASDDDASKMRFTKAKLALVLREEVLHVMRGGKSVARQPDALHLLTWAVHSAELGVVVYSSIRPGAEGCEGTDPTALGIVAVP</sequence>
<dbReference type="NCBIfam" id="NF047558">
    <property type="entry name" value="TPR_END_plus"/>
    <property type="match status" value="1"/>
</dbReference>
<feature type="compositionally biased region" description="Basic and acidic residues" evidence="1">
    <location>
        <begin position="111"/>
        <end position="124"/>
    </location>
</feature>
<dbReference type="SUPFAM" id="SSF48452">
    <property type="entry name" value="TPR-like"/>
    <property type="match status" value="1"/>
</dbReference>
<organism evidence="3 4">
    <name type="scientific">Nannocystis exedens</name>
    <dbReference type="NCBI Taxonomy" id="54"/>
    <lineage>
        <taxon>Bacteria</taxon>
        <taxon>Pseudomonadati</taxon>
        <taxon>Myxococcota</taxon>
        <taxon>Polyangia</taxon>
        <taxon>Nannocystales</taxon>
        <taxon>Nannocystaceae</taxon>
        <taxon>Nannocystis</taxon>
    </lineage>
</organism>
<protein>
    <submittedName>
        <fullName evidence="3">Uncharacterized protein</fullName>
    </submittedName>
</protein>
<accession>A0A1I2DRJ7</accession>
<gene>
    <name evidence="3" type="ORF">SAMN02745121_05709</name>
</gene>
<reference evidence="4" key="1">
    <citation type="submission" date="2016-10" db="EMBL/GenBank/DDBJ databases">
        <authorList>
            <person name="Varghese N."/>
            <person name="Submissions S."/>
        </authorList>
    </citation>
    <scope>NUCLEOTIDE SEQUENCE [LARGE SCALE GENOMIC DNA]</scope>
    <source>
        <strain evidence="4">ATCC 25963</strain>
    </source>
</reference>
<evidence type="ECO:0000256" key="2">
    <source>
        <dbReference type="SAM" id="SignalP"/>
    </source>
</evidence>